<feature type="domain" description="C2" evidence="3">
    <location>
        <begin position="430"/>
        <end position="566"/>
    </location>
</feature>
<accession>A0A0L0CJN2</accession>
<evidence type="ECO:0000313" key="4">
    <source>
        <dbReference type="EMBL" id="KNC32407.1"/>
    </source>
</evidence>
<evidence type="ECO:0000259" key="3">
    <source>
        <dbReference type="PROSITE" id="PS50004"/>
    </source>
</evidence>
<dbReference type="FunFam" id="2.60.40.150:FF:000062">
    <property type="entry name" value="synaptotagmin-14 isoform X1"/>
    <property type="match status" value="1"/>
</dbReference>
<sequence>MIVTSNVENYALNGTVEITTVLSALFGVIALMLLFFLYVNRKWCFHTRRGLHCCDEKHLASKCEYVFTARKRRYDNTSSDSEEDILRRLRLQQARIASNNGNGNYTNYGINQLNPLSQNFNYFNSDLQRVTVAPRDTSRDPLAIAERGKVGVPSSHSECSSNDSVEASIDSHTGILTGEKKERHPSISKTSDISNSTSIRESRIELNTDTTTKTNKYQKANSSSNITSPPRQDSLEDVPNIQCNNNNEDEPLFDTSDLRSIKSDDISMQTQCYGKSGSVEISLLYDAPMRKMTVHVLQARGLPTLGNGQQTHTQVRLLMLPNKKQKHKTKIRSGENPQYMESFLLHRVTPEEVNNMGLRVRLYGCERLRKERLIGEAYVSFATIDLELETNLWLPLEPRNTSSILGSSSDLLSLARSDSAGSTTSMQHGGVPELLLGLGYNGTTGRLTVEIVKGSHFRSLNLNKAPDTYVKLCLVSSIGQEISRAKTSTRRGQPNPLFKETFVFQVALFQLNDVTLMVSVYAKRNMKKNEMVGWFSLGLNSSGPEEVAHWVDMRDMAKGELLARWHILLGQSSRRGSGLGLLVSFATTKDKSKFKKSKDDDVEKENESGIATSKADVVAVDIETGLELEFV</sequence>
<dbReference type="Proteomes" id="UP000037069">
    <property type="component" value="Unassembled WGS sequence"/>
</dbReference>
<comment type="caution">
    <text evidence="4">The sequence shown here is derived from an EMBL/GenBank/DDBJ whole genome shotgun (WGS) entry which is preliminary data.</text>
</comment>
<keyword evidence="2" id="KW-1133">Transmembrane helix</keyword>
<keyword evidence="2" id="KW-0812">Transmembrane</keyword>
<keyword evidence="5" id="KW-1185">Reference proteome</keyword>
<feature type="region of interest" description="Disordered" evidence="1">
    <location>
        <begin position="144"/>
        <end position="254"/>
    </location>
</feature>
<dbReference type="InterPro" id="IPR043541">
    <property type="entry name" value="SYT14/14L/16"/>
</dbReference>
<dbReference type="OrthoDB" id="5978493at2759"/>
<dbReference type="EMBL" id="JRES01000310">
    <property type="protein sequence ID" value="KNC32407.1"/>
    <property type="molecule type" value="Genomic_DNA"/>
</dbReference>
<feature type="compositionally biased region" description="Polar residues" evidence="1">
    <location>
        <begin position="207"/>
        <end position="231"/>
    </location>
</feature>
<dbReference type="InterPro" id="IPR000008">
    <property type="entry name" value="C2_dom"/>
</dbReference>
<dbReference type="FunFam" id="2.60.40.150:FF:000231">
    <property type="entry name" value="Predicted protein"/>
    <property type="match status" value="1"/>
</dbReference>
<evidence type="ECO:0000313" key="5">
    <source>
        <dbReference type="Proteomes" id="UP000037069"/>
    </source>
</evidence>
<dbReference type="GO" id="GO:0005543">
    <property type="term" value="F:phospholipid binding"/>
    <property type="evidence" value="ECO:0007669"/>
    <property type="project" value="TreeGrafter"/>
</dbReference>
<dbReference type="STRING" id="7375.A0A0L0CJN2"/>
<gene>
    <name evidence="4" type="ORF">FF38_04951</name>
</gene>
<feature type="domain" description="C2" evidence="3">
    <location>
        <begin position="275"/>
        <end position="394"/>
    </location>
</feature>
<dbReference type="OMA" id="NGQQTHT"/>
<dbReference type="Pfam" id="PF00168">
    <property type="entry name" value="C2"/>
    <property type="match status" value="2"/>
</dbReference>
<proteinExistence type="predicted"/>
<reference evidence="4 5" key="1">
    <citation type="journal article" date="2015" name="Nat. Commun.">
        <title>Lucilia cuprina genome unlocks parasitic fly biology to underpin future interventions.</title>
        <authorList>
            <person name="Anstead C.A."/>
            <person name="Korhonen P.K."/>
            <person name="Young N.D."/>
            <person name="Hall R.S."/>
            <person name="Jex A.R."/>
            <person name="Murali S.C."/>
            <person name="Hughes D.S."/>
            <person name="Lee S.F."/>
            <person name="Perry T."/>
            <person name="Stroehlein A.J."/>
            <person name="Ansell B.R."/>
            <person name="Breugelmans B."/>
            <person name="Hofmann A."/>
            <person name="Qu J."/>
            <person name="Dugan S."/>
            <person name="Lee S.L."/>
            <person name="Chao H."/>
            <person name="Dinh H."/>
            <person name="Han Y."/>
            <person name="Doddapaneni H.V."/>
            <person name="Worley K.C."/>
            <person name="Muzny D.M."/>
            <person name="Ioannidis P."/>
            <person name="Waterhouse R.M."/>
            <person name="Zdobnov E.M."/>
            <person name="James P.J."/>
            <person name="Bagnall N.H."/>
            <person name="Kotze A.C."/>
            <person name="Gibbs R.A."/>
            <person name="Richards S."/>
            <person name="Batterham P."/>
            <person name="Gasser R.B."/>
        </authorList>
    </citation>
    <scope>NUCLEOTIDE SEQUENCE [LARGE SCALE GENOMIC DNA]</scope>
    <source>
        <strain evidence="4 5">LS</strain>
        <tissue evidence="4">Full body</tissue>
    </source>
</reference>
<keyword evidence="2" id="KW-0472">Membrane</keyword>
<evidence type="ECO:0000256" key="2">
    <source>
        <dbReference type="SAM" id="Phobius"/>
    </source>
</evidence>
<name>A0A0L0CJN2_LUCCU</name>
<dbReference type="InterPro" id="IPR035892">
    <property type="entry name" value="C2_domain_sf"/>
</dbReference>
<dbReference type="PANTHER" id="PTHR46129:SF2">
    <property type="entry name" value="SYNAPTOTAGMIN 14, ISOFORM D"/>
    <property type="match status" value="1"/>
</dbReference>
<feature type="transmembrane region" description="Helical" evidence="2">
    <location>
        <begin position="20"/>
        <end position="39"/>
    </location>
</feature>
<dbReference type="SUPFAM" id="SSF49562">
    <property type="entry name" value="C2 domain (Calcium/lipid-binding domain, CaLB)"/>
    <property type="match status" value="2"/>
</dbReference>
<organism evidence="4 5">
    <name type="scientific">Lucilia cuprina</name>
    <name type="common">Green bottle fly</name>
    <name type="synonym">Australian sheep blowfly</name>
    <dbReference type="NCBI Taxonomy" id="7375"/>
    <lineage>
        <taxon>Eukaryota</taxon>
        <taxon>Metazoa</taxon>
        <taxon>Ecdysozoa</taxon>
        <taxon>Arthropoda</taxon>
        <taxon>Hexapoda</taxon>
        <taxon>Insecta</taxon>
        <taxon>Pterygota</taxon>
        <taxon>Neoptera</taxon>
        <taxon>Endopterygota</taxon>
        <taxon>Diptera</taxon>
        <taxon>Brachycera</taxon>
        <taxon>Muscomorpha</taxon>
        <taxon>Oestroidea</taxon>
        <taxon>Calliphoridae</taxon>
        <taxon>Luciliinae</taxon>
        <taxon>Lucilia</taxon>
    </lineage>
</organism>
<dbReference type="CDD" id="cd08389">
    <property type="entry name" value="C2A_Synaptotagmin-14_16"/>
    <property type="match status" value="1"/>
</dbReference>
<dbReference type="Gene3D" id="2.60.40.150">
    <property type="entry name" value="C2 domain"/>
    <property type="match status" value="2"/>
</dbReference>
<protein>
    <recommendedName>
        <fullName evidence="3">C2 domain-containing protein</fullName>
    </recommendedName>
</protein>
<feature type="compositionally biased region" description="Polar residues" evidence="1">
    <location>
        <begin position="187"/>
        <end position="199"/>
    </location>
</feature>
<dbReference type="PANTHER" id="PTHR46129">
    <property type="entry name" value="SYNAPTOTAGMIN 14, ISOFORM D"/>
    <property type="match status" value="1"/>
</dbReference>
<evidence type="ECO:0000256" key="1">
    <source>
        <dbReference type="SAM" id="MobiDB-lite"/>
    </source>
</evidence>
<dbReference type="CDD" id="cd08408">
    <property type="entry name" value="C2B_Synaptotagmin-14_16"/>
    <property type="match status" value="1"/>
</dbReference>
<dbReference type="PROSITE" id="PS50004">
    <property type="entry name" value="C2"/>
    <property type="match status" value="2"/>
</dbReference>
<dbReference type="AlphaFoldDB" id="A0A0L0CJN2"/>
<dbReference type="SMART" id="SM00239">
    <property type="entry name" value="C2"/>
    <property type="match status" value="2"/>
</dbReference>
<feature type="compositionally biased region" description="Polar residues" evidence="1">
    <location>
        <begin position="154"/>
        <end position="165"/>
    </location>
</feature>